<proteinExistence type="predicted"/>
<name>A0A0G2Y134_MIMIV</name>
<protein>
    <submittedName>
        <fullName evidence="1">Uncharacterized protein</fullName>
    </submittedName>
</protein>
<dbReference type="EMBL" id="KM982401">
    <property type="protein sequence ID" value="AKI79385.1"/>
    <property type="molecule type" value="Genomic_DNA"/>
</dbReference>
<organism evidence="1 2">
    <name type="scientific">Acanthamoeba polyphaga mimivirus</name>
    <name type="common">APMV</name>
    <dbReference type="NCBI Taxonomy" id="212035"/>
    <lineage>
        <taxon>Viruses</taxon>
        <taxon>Varidnaviria</taxon>
        <taxon>Bamfordvirae</taxon>
        <taxon>Nucleocytoviricota</taxon>
        <taxon>Megaviricetes</taxon>
        <taxon>Imitervirales</taxon>
        <taxon>Mimiviridae</taxon>
        <taxon>Megamimivirinae</taxon>
        <taxon>Mimivirus</taxon>
        <taxon>Mimivirus bradfordmassiliense</taxon>
    </lineage>
</organism>
<sequence>MSTDKNILLYAIANNFKETLGLKVCKSTKGYISEYSESYSELSNNDKMYYTKYAIAIINCLSKYLEEQFEQKMCMFKMNDEDSEVTHDFRIVCDDEEVIHLSMDYKKIGVNPIIPDRLMKLCGYNKNTNMYKEYTKNYNNICKNIYKKIGSYDKYSELSDKQREKIIYRPMNELLINTIGGKKKCTEKLYEHVFPEGVNANRIVIKWHKNRFIVYDFRIQVDEIKSFKLSPFKSKSKQPEDDVRILYLTFKNGSKLEPQFILTLNTNSTDINEHISLKYTIKLDNIDELFKIGGSSIQ</sequence>
<organismHost>
    <name type="scientific">Acanthamoeba polyphaga</name>
    <name type="common">Amoeba</name>
    <dbReference type="NCBI Taxonomy" id="5757"/>
</organismHost>
<reference evidence="1 2" key="1">
    <citation type="submission" date="2014-10" db="EMBL/GenBank/DDBJ databases">
        <title>Pan-genome analysis of Brazilian lineage A amoebal mimiviruses.</title>
        <authorList>
            <person name="Assis F.L."/>
            <person name="Abrahao J.S."/>
            <person name="Kroon E.G."/>
            <person name="Dornas F.P."/>
            <person name="Andrade K.R."/>
            <person name="Borato P.V.M."/>
            <person name="Pilotto M.R."/>
            <person name="Benamar S."/>
            <person name="LaScola B."/>
            <person name="Colson P."/>
        </authorList>
    </citation>
    <scope>NUCLEOTIDE SEQUENCE [LARGE SCALE GENOMIC DNA]</scope>
    <source>
        <strain evidence="1 2">Oyster</strain>
    </source>
</reference>
<accession>A0A0G2Y134</accession>
<evidence type="ECO:0000313" key="2">
    <source>
        <dbReference type="Proteomes" id="UP000241474"/>
    </source>
</evidence>
<dbReference type="Proteomes" id="UP000241474">
    <property type="component" value="Segment"/>
</dbReference>
<evidence type="ECO:0000313" key="1">
    <source>
        <dbReference type="EMBL" id="AKI79385.1"/>
    </source>
</evidence>